<protein>
    <recommendedName>
        <fullName evidence="6">NADH:flavin oxidoreductase/NADH oxidase N-terminal domain-containing protein</fullName>
    </recommendedName>
</protein>
<gene>
    <name evidence="7" type="ORF">ABOM_002557</name>
</gene>
<proteinExistence type="inferred from homology"/>
<dbReference type="GO" id="GO:0010181">
    <property type="term" value="F:FMN binding"/>
    <property type="evidence" value="ECO:0007669"/>
    <property type="project" value="InterPro"/>
</dbReference>
<name>A0A1F8A7T3_9EURO</name>
<dbReference type="SUPFAM" id="SSF51395">
    <property type="entry name" value="FMN-linked oxidoreductases"/>
    <property type="match status" value="1"/>
</dbReference>
<dbReference type="InterPro" id="IPR051799">
    <property type="entry name" value="NADH_flavin_oxidoreductase"/>
</dbReference>
<dbReference type="GO" id="GO:0016491">
    <property type="term" value="F:oxidoreductase activity"/>
    <property type="evidence" value="ECO:0007669"/>
    <property type="project" value="UniProtKB-KW"/>
</dbReference>
<dbReference type="Pfam" id="PF00724">
    <property type="entry name" value="Oxidored_FMN"/>
    <property type="match status" value="1"/>
</dbReference>
<comment type="caution">
    <text evidence="7">The sequence shown here is derived from an EMBL/GenBank/DDBJ whole genome shotgun (WGS) entry which is preliminary data.</text>
</comment>
<dbReference type="CDD" id="cd04733">
    <property type="entry name" value="OYE_like_2_FMN"/>
    <property type="match status" value="1"/>
</dbReference>
<dbReference type="OrthoDB" id="1663137at2759"/>
<keyword evidence="4" id="KW-0560">Oxidoreductase</keyword>
<dbReference type="InterPro" id="IPR013785">
    <property type="entry name" value="Aldolase_TIM"/>
</dbReference>
<keyword evidence="2" id="KW-0285">Flavoprotein</keyword>
<dbReference type="AlphaFoldDB" id="A0A1F8A7T3"/>
<feature type="domain" description="NADH:flavin oxidoreductase/NADH oxidase N-terminal" evidence="6">
    <location>
        <begin position="28"/>
        <end position="361"/>
    </location>
</feature>
<reference evidence="7 8" key="1">
    <citation type="journal article" date="2016" name="Genome Biol. Evol.">
        <title>Draft genome sequence of an aflatoxigenic Aspergillus species, A. bombycis.</title>
        <authorList>
            <person name="Moore G.G."/>
            <person name="Mack B.M."/>
            <person name="Beltz S.B."/>
            <person name="Gilbert M.K."/>
        </authorList>
    </citation>
    <scope>NUCLEOTIDE SEQUENCE [LARGE SCALE GENOMIC DNA]</scope>
    <source>
        <strain evidence="8">NRRL 26010</strain>
    </source>
</reference>
<evidence type="ECO:0000256" key="1">
    <source>
        <dbReference type="ARBA" id="ARBA00005979"/>
    </source>
</evidence>
<dbReference type="Proteomes" id="UP000179179">
    <property type="component" value="Unassembled WGS sequence"/>
</dbReference>
<dbReference type="Gene3D" id="3.20.20.70">
    <property type="entry name" value="Aldolase class I"/>
    <property type="match status" value="1"/>
</dbReference>
<dbReference type="EMBL" id="LYCR01000023">
    <property type="protein sequence ID" value="OGM47479.1"/>
    <property type="molecule type" value="Genomic_DNA"/>
</dbReference>
<evidence type="ECO:0000313" key="7">
    <source>
        <dbReference type="EMBL" id="OGM47479.1"/>
    </source>
</evidence>
<evidence type="ECO:0000259" key="6">
    <source>
        <dbReference type="Pfam" id="PF00724"/>
    </source>
</evidence>
<accession>A0A1F8A7T3</accession>
<dbReference type="InterPro" id="IPR001155">
    <property type="entry name" value="OxRdtase_FMN_N"/>
</dbReference>
<evidence type="ECO:0000256" key="5">
    <source>
        <dbReference type="SAM" id="MobiDB-lite"/>
    </source>
</evidence>
<evidence type="ECO:0000256" key="3">
    <source>
        <dbReference type="ARBA" id="ARBA00022643"/>
    </source>
</evidence>
<feature type="region of interest" description="Disordered" evidence="5">
    <location>
        <begin position="127"/>
        <end position="147"/>
    </location>
</feature>
<dbReference type="GeneID" id="34445947"/>
<sequence>MTRAGQAADPSPLGQPLDFHFAGRSAPNRFLKAAMSERMCSWSEENHSARGIPSSELIETYRTWGRGNIGAIVTGNVMIDPNHIEAEGNPIIPPNAVFSGERFGQFANLAAAARANGSLILAQISHPGRQTPSHRQPEPISASDVPLENQNMGNSFAAPRAATEDDIQNIITGFAHAAEFLDRAGYDGVELHAAHGYLLNQFLSRATNLRTDKYGGSLTNRMRLILEIRAAITEKVRPGFIVGIKINSVEFQPNGIVPDEARQLCRVLEEHQFDFVELSGGKYKNLEADDNAKHVISKVHEAFFLDVAEKVVSSLTKMKSYLTGGFRSTAGMVDGLQTVDGIGLARPLCQEPFLCHDLLSGRIPSAIMPIMDQLNYQLTVAAACIQIRQIGNKVQPVDLSSQNAVDAVTVAIEAWLVRKAIDRSEEAFKPPFLSEDAAPLPVEG</sequence>
<dbReference type="STRING" id="109264.A0A1F8A7T3"/>
<evidence type="ECO:0000256" key="2">
    <source>
        <dbReference type="ARBA" id="ARBA00022630"/>
    </source>
</evidence>
<evidence type="ECO:0000256" key="4">
    <source>
        <dbReference type="ARBA" id="ARBA00023002"/>
    </source>
</evidence>
<organism evidence="7 8">
    <name type="scientific">Aspergillus bombycis</name>
    <dbReference type="NCBI Taxonomy" id="109264"/>
    <lineage>
        <taxon>Eukaryota</taxon>
        <taxon>Fungi</taxon>
        <taxon>Dikarya</taxon>
        <taxon>Ascomycota</taxon>
        <taxon>Pezizomycotina</taxon>
        <taxon>Eurotiomycetes</taxon>
        <taxon>Eurotiomycetidae</taxon>
        <taxon>Eurotiales</taxon>
        <taxon>Aspergillaceae</taxon>
        <taxon>Aspergillus</taxon>
    </lineage>
</organism>
<dbReference type="PANTHER" id="PTHR43656">
    <property type="entry name" value="BINDING OXIDOREDUCTASE, PUTATIVE (AFU_ORTHOLOGUE AFUA_2G08260)-RELATED"/>
    <property type="match status" value="1"/>
</dbReference>
<keyword evidence="8" id="KW-1185">Reference proteome</keyword>
<dbReference type="RefSeq" id="XP_022391196.1">
    <property type="nucleotide sequence ID" value="XM_022529687.1"/>
</dbReference>
<evidence type="ECO:0000313" key="8">
    <source>
        <dbReference type="Proteomes" id="UP000179179"/>
    </source>
</evidence>
<dbReference type="PANTHER" id="PTHR43656:SF5">
    <property type="entry name" value="NADH:FLAVIN OXIDOREDUCTASE_NADH OXIDASE N-TERMINAL DOMAIN-CONTAINING PROTEIN"/>
    <property type="match status" value="1"/>
</dbReference>
<keyword evidence="3" id="KW-0288">FMN</keyword>
<comment type="similarity">
    <text evidence="1">Belongs to the NADH:flavin oxidoreductase/NADH oxidase family.</text>
</comment>